<keyword evidence="10 11" id="KW-0807">Transducer</keyword>
<evidence type="ECO:0000256" key="6">
    <source>
        <dbReference type="ARBA" id="ARBA00022989"/>
    </source>
</evidence>
<comment type="similarity">
    <text evidence="2 11">Belongs to the G-protein coupled receptor 1 family.</text>
</comment>
<evidence type="ECO:0000256" key="4">
    <source>
        <dbReference type="ARBA" id="ARBA00022507"/>
    </source>
</evidence>
<evidence type="ECO:0000313" key="13">
    <source>
        <dbReference type="Proteomes" id="UP000092124"/>
    </source>
</evidence>
<evidence type="ECO:0000256" key="3">
    <source>
        <dbReference type="ARBA" id="ARBA00022475"/>
    </source>
</evidence>
<comment type="caution">
    <text evidence="12">The sequence shown here is derived from an EMBL/GenBank/DDBJ whole genome shotgun (WGS) entry which is preliminary data.</text>
</comment>
<keyword evidence="13" id="KW-1185">Reference proteome</keyword>
<dbReference type="AlphaFoldDB" id="A0A1A6GQY5"/>
<evidence type="ECO:0000256" key="8">
    <source>
        <dbReference type="ARBA" id="ARBA00023136"/>
    </source>
</evidence>
<evidence type="ECO:0000256" key="5">
    <source>
        <dbReference type="ARBA" id="ARBA00022692"/>
    </source>
</evidence>
<keyword evidence="3 11" id="KW-1003">Cell membrane</keyword>
<proteinExistence type="inferred from homology"/>
<dbReference type="EMBL" id="LZPO01075983">
    <property type="protein sequence ID" value="OBS68289.1"/>
    <property type="molecule type" value="Genomic_DNA"/>
</dbReference>
<dbReference type="GO" id="GO:0019236">
    <property type="term" value="P:response to pheromone"/>
    <property type="evidence" value="ECO:0007669"/>
    <property type="project" value="UniProtKB-KW"/>
</dbReference>
<evidence type="ECO:0000256" key="11">
    <source>
        <dbReference type="RuleBase" id="RU364061"/>
    </source>
</evidence>
<evidence type="ECO:0000256" key="10">
    <source>
        <dbReference type="ARBA" id="ARBA00023224"/>
    </source>
</evidence>
<keyword evidence="8" id="KW-0472">Membrane</keyword>
<accession>A0A1A6GQY5</accession>
<dbReference type="GO" id="GO:0005886">
    <property type="term" value="C:plasma membrane"/>
    <property type="evidence" value="ECO:0007669"/>
    <property type="project" value="UniProtKB-SubCell"/>
</dbReference>
<keyword evidence="9 11" id="KW-0675">Receptor</keyword>
<keyword evidence="6" id="KW-1133">Transmembrane helix</keyword>
<keyword evidence="7 11" id="KW-0297">G-protein coupled receptor</keyword>
<name>A0A1A6GQY5_NEOLE</name>
<evidence type="ECO:0000256" key="9">
    <source>
        <dbReference type="ARBA" id="ARBA00023170"/>
    </source>
</evidence>
<dbReference type="GO" id="GO:0016503">
    <property type="term" value="F:pheromone receptor activity"/>
    <property type="evidence" value="ECO:0007669"/>
    <property type="project" value="InterPro"/>
</dbReference>
<dbReference type="Proteomes" id="UP000092124">
    <property type="component" value="Unassembled WGS sequence"/>
</dbReference>
<gene>
    <name evidence="12" type="ORF">A6R68_03167</name>
</gene>
<dbReference type="Pfam" id="PF03402">
    <property type="entry name" value="V1R"/>
    <property type="match status" value="1"/>
</dbReference>
<evidence type="ECO:0000256" key="2">
    <source>
        <dbReference type="ARBA" id="ARBA00010663"/>
    </source>
</evidence>
<sequence>MAMSQGPDGRWNPMVMVEAAGGALSQVSHYSVKPANQEELLLLEHGGTKCSFCGNTLLIRHKKQVRYIHNQAPSKSRQNHETRATRTILILASALTADS</sequence>
<evidence type="ECO:0000256" key="7">
    <source>
        <dbReference type="ARBA" id="ARBA00023040"/>
    </source>
</evidence>
<dbReference type="InterPro" id="IPR004072">
    <property type="entry name" value="Vmron_rcpt_1"/>
</dbReference>
<protein>
    <recommendedName>
        <fullName evidence="11">Vomeronasal type-1 receptor</fullName>
    </recommendedName>
</protein>
<organism evidence="12 13">
    <name type="scientific">Neotoma lepida</name>
    <name type="common">Desert woodrat</name>
    <dbReference type="NCBI Taxonomy" id="56216"/>
    <lineage>
        <taxon>Eukaryota</taxon>
        <taxon>Metazoa</taxon>
        <taxon>Chordata</taxon>
        <taxon>Craniata</taxon>
        <taxon>Vertebrata</taxon>
        <taxon>Euteleostomi</taxon>
        <taxon>Mammalia</taxon>
        <taxon>Eutheria</taxon>
        <taxon>Euarchontoglires</taxon>
        <taxon>Glires</taxon>
        <taxon>Rodentia</taxon>
        <taxon>Myomorpha</taxon>
        <taxon>Muroidea</taxon>
        <taxon>Cricetidae</taxon>
        <taxon>Neotominae</taxon>
        <taxon>Neotoma</taxon>
    </lineage>
</organism>
<keyword evidence="5" id="KW-0812">Transmembrane</keyword>
<evidence type="ECO:0000256" key="1">
    <source>
        <dbReference type="ARBA" id="ARBA00004651"/>
    </source>
</evidence>
<comment type="subcellular location">
    <subcellularLocation>
        <location evidence="1 11">Cell membrane</location>
        <topology evidence="1 11">Multi-pass membrane protein</topology>
    </subcellularLocation>
</comment>
<keyword evidence="4 11" id="KW-0589">Pheromone response</keyword>
<reference evidence="12 13" key="1">
    <citation type="submission" date="2016-06" db="EMBL/GenBank/DDBJ databases">
        <title>The Draft Genome Sequence and Annotation of the Desert Woodrat Neotoma lepida.</title>
        <authorList>
            <person name="Campbell M."/>
            <person name="Oakeson K.F."/>
            <person name="Yandell M."/>
            <person name="Halpert J.R."/>
            <person name="Dearing D."/>
        </authorList>
    </citation>
    <scope>NUCLEOTIDE SEQUENCE [LARGE SCALE GENOMIC DNA]</scope>
    <source>
        <strain evidence="12">417</strain>
        <tissue evidence="12">Liver</tissue>
    </source>
</reference>
<evidence type="ECO:0000313" key="12">
    <source>
        <dbReference type="EMBL" id="OBS68289.1"/>
    </source>
</evidence>